<dbReference type="Proteomes" id="UP000324101">
    <property type="component" value="Chromosome"/>
</dbReference>
<dbReference type="GO" id="GO:0000976">
    <property type="term" value="F:transcription cis-regulatory region binding"/>
    <property type="evidence" value="ECO:0007669"/>
    <property type="project" value="TreeGrafter"/>
</dbReference>
<sequence>MYREYMTPLPRFHRLPAERQEAILTVARAHFAEHGPASASYNKIIEAAGFSKTAAYQYFDGREDLLAAVLDDVLDRLLGVLGPWTPAPDEAGFWARLEAGSHALVAHLHTHPDDLALADTALGRAQDGAWAGWFGAVVEDGQRLGFIRTDVDPALLAGATAAVMRAADAWALGVLRSARPTASGSEQVWSLLRGLWGGGADGGAGRAH</sequence>
<evidence type="ECO:0000256" key="2">
    <source>
        <dbReference type="ARBA" id="ARBA00023125"/>
    </source>
</evidence>
<dbReference type="PANTHER" id="PTHR30055">
    <property type="entry name" value="HTH-TYPE TRANSCRIPTIONAL REGULATOR RUTR"/>
    <property type="match status" value="1"/>
</dbReference>
<name>A0A5P2DSS0_STRVZ</name>
<dbReference type="PRINTS" id="PR00455">
    <property type="entry name" value="HTHTETR"/>
</dbReference>
<evidence type="ECO:0000259" key="5">
    <source>
        <dbReference type="PROSITE" id="PS50977"/>
    </source>
</evidence>
<gene>
    <name evidence="6" type="ORF">DEJ51_32220</name>
</gene>
<dbReference type="Pfam" id="PF00440">
    <property type="entry name" value="TetR_N"/>
    <property type="match status" value="1"/>
</dbReference>
<dbReference type="InterPro" id="IPR050109">
    <property type="entry name" value="HTH-type_TetR-like_transc_reg"/>
</dbReference>
<evidence type="ECO:0000256" key="4">
    <source>
        <dbReference type="PROSITE-ProRule" id="PRU00335"/>
    </source>
</evidence>
<evidence type="ECO:0000313" key="7">
    <source>
        <dbReference type="Proteomes" id="UP000324101"/>
    </source>
</evidence>
<dbReference type="AlphaFoldDB" id="A0A5P2DSS0"/>
<accession>A0A5P2DSS0</accession>
<dbReference type="InterPro" id="IPR001647">
    <property type="entry name" value="HTH_TetR"/>
</dbReference>
<feature type="DNA-binding region" description="H-T-H motif" evidence="4">
    <location>
        <begin position="40"/>
        <end position="59"/>
    </location>
</feature>
<dbReference type="OrthoDB" id="9812484at2"/>
<dbReference type="PROSITE" id="PS50977">
    <property type="entry name" value="HTH_TETR_2"/>
    <property type="match status" value="1"/>
</dbReference>
<evidence type="ECO:0000256" key="3">
    <source>
        <dbReference type="ARBA" id="ARBA00023163"/>
    </source>
</evidence>
<proteinExistence type="predicted"/>
<feature type="domain" description="HTH tetR-type" evidence="5">
    <location>
        <begin position="17"/>
        <end position="77"/>
    </location>
</feature>
<keyword evidence="3" id="KW-0804">Transcription</keyword>
<dbReference type="InterPro" id="IPR036271">
    <property type="entry name" value="Tet_transcr_reg_TetR-rel_C_sf"/>
</dbReference>
<dbReference type="InterPro" id="IPR009057">
    <property type="entry name" value="Homeodomain-like_sf"/>
</dbReference>
<dbReference type="Gene3D" id="1.10.357.10">
    <property type="entry name" value="Tetracycline Repressor, domain 2"/>
    <property type="match status" value="1"/>
</dbReference>
<dbReference type="PANTHER" id="PTHR30055:SF234">
    <property type="entry name" value="HTH-TYPE TRANSCRIPTIONAL REGULATOR BETI"/>
    <property type="match status" value="1"/>
</dbReference>
<reference evidence="6 7" key="1">
    <citation type="submission" date="2018-05" db="EMBL/GenBank/DDBJ databases">
        <title>Streptomyces venezuelae.</title>
        <authorList>
            <person name="Kim W."/>
            <person name="Lee N."/>
            <person name="Cho B.-K."/>
        </authorList>
    </citation>
    <scope>NUCLEOTIDE SEQUENCE [LARGE SCALE GENOMIC DNA]</scope>
    <source>
        <strain evidence="6 7">ATCC 21018</strain>
    </source>
</reference>
<keyword evidence="1" id="KW-0805">Transcription regulation</keyword>
<organism evidence="6 7">
    <name type="scientific">Streptomyces venezuelae</name>
    <dbReference type="NCBI Taxonomy" id="54571"/>
    <lineage>
        <taxon>Bacteria</taxon>
        <taxon>Bacillati</taxon>
        <taxon>Actinomycetota</taxon>
        <taxon>Actinomycetes</taxon>
        <taxon>Kitasatosporales</taxon>
        <taxon>Streptomycetaceae</taxon>
        <taxon>Streptomyces</taxon>
    </lineage>
</organism>
<dbReference type="SUPFAM" id="SSF48498">
    <property type="entry name" value="Tetracyclin repressor-like, C-terminal domain"/>
    <property type="match status" value="1"/>
</dbReference>
<evidence type="ECO:0000313" key="6">
    <source>
        <dbReference type="EMBL" id="QES58232.1"/>
    </source>
</evidence>
<dbReference type="SUPFAM" id="SSF46689">
    <property type="entry name" value="Homeodomain-like"/>
    <property type="match status" value="1"/>
</dbReference>
<dbReference type="EMBL" id="CP029189">
    <property type="protein sequence ID" value="QES58232.1"/>
    <property type="molecule type" value="Genomic_DNA"/>
</dbReference>
<keyword evidence="2 4" id="KW-0238">DNA-binding</keyword>
<evidence type="ECO:0000256" key="1">
    <source>
        <dbReference type="ARBA" id="ARBA00023015"/>
    </source>
</evidence>
<dbReference type="GO" id="GO:0003700">
    <property type="term" value="F:DNA-binding transcription factor activity"/>
    <property type="evidence" value="ECO:0007669"/>
    <property type="project" value="TreeGrafter"/>
</dbReference>
<protein>
    <submittedName>
        <fullName evidence="6">TetR/AcrR family transcriptional regulator</fullName>
    </submittedName>
</protein>